<name>A0A502EKC1_9FLAO</name>
<dbReference type="EMBL" id="RCZH01000013">
    <property type="protein sequence ID" value="TPG37564.1"/>
    <property type="molecule type" value="Genomic_DNA"/>
</dbReference>
<keyword evidence="1" id="KW-0472">Membrane</keyword>
<evidence type="ECO:0000313" key="2">
    <source>
        <dbReference type="EMBL" id="TPG37564.1"/>
    </source>
</evidence>
<evidence type="ECO:0000313" key="3">
    <source>
        <dbReference type="Proteomes" id="UP000319700"/>
    </source>
</evidence>
<accession>A0A502EKC1</accession>
<feature type="transmembrane region" description="Helical" evidence="1">
    <location>
        <begin position="26"/>
        <end position="44"/>
    </location>
</feature>
<keyword evidence="1" id="KW-1133">Transmembrane helix</keyword>
<keyword evidence="3" id="KW-1185">Reference proteome</keyword>
<comment type="caution">
    <text evidence="2">The sequence shown here is derived from an EMBL/GenBank/DDBJ whole genome shotgun (WGS) entry which is preliminary data.</text>
</comment>
<organism evidence="2 3">
    <name type="scientific">Flavobacterium pectinovorum</name>
    <dbReference type="NCBI Taxonomy" id="29533"/>
    <lineage>
        <taxon>Bacteria</taxon>
        <taxon>Pseudomonadati</taxon>
        <taxon>Bacteroidota</taxon>
        <taxon>Flavobacteriia</taxon>
        <taxon>Flavobacteriales</taxon>
        <taxon>Flavobacteriaceae</taxon>
        <taxon>Flavobacterium</taxon>
    </lineage>
</organism>
<keyword evidence="1" id="KW-0812">Transmembrane</keyword>
<dbReference type="RefSeq" id="WP_140509952.1">
    <property type="nucleotide sequence ID" value="NZ_RCZH01000013.1"/>
</dbReference>
<reference evidence="2 3" key="1">
    <citation type="journal article" date="2019" name="Environ. Microbiol.">
        <title>Species interactions and distinct microbial communities in high Arctic permafrost affected cryosols are associated with the CH4 and CO2 gas fluxes.</title>
        <authorList>
            <person name="Altshuler I."/>
            <person name="Hamel J."/>
            <person name="Turney S."/>
            <person name="Magnuson E."/>
            <person name="Levesque R."/>
            <person name="Greer C."/>
            <person name="Whyte L.G."/>
        </authorList>
    </citation>
    <scope>NUCLEOTIDE SEQUENCE [LARGE SCALE GENOMIC DNA]</scope>
    <source>
        <strain evidence="2 3">42</strain>
    </source>
</reference>
<dbReference type="OrthoDB" id="1343686at2"/>
<protein>
    <submittedName>
        <fullName evidence="2">Uncharacterized protein</fullName>
    </submittedName>
</protein>
<sequence length="192" mass="21948">MTVQRNSRNTKRGAVLDSALLFFSKYWIYIVVLIFGVPPLVRYIRTVLALNQKNKINTDIVVNNAENGTSDPVTIKKKITTVQKKYPNLSDKDMQRCGTVAQGIAIALGTNVEDNHFLLDTDIYNVSAWFEDEAKAVRLLKTVPGTFPVVEDLYFKVCTRSRNLKYDLLKYLSDSDLAKVRATYKKYNKTWI</sequence>
<dbReference type="Proteomes" id="UP000319700">
    <property type="component" value="Unassembled WGS sequence"/>
</dbReference>
<gene>
    <name evidence="2" type="ORF">EAH81_18920</name>
</gene>
<dbReference type="AlphaFoldDB" id="A0A502EKC1"/>
<evidence type="ECO:0000256" key="1">
    <source>
        <dbReference type="SAM" id="Phobius"/>
    </source>
</evidence>
<proteinExistence type="predicted"/>